<feature type="region of interest" description="Disordered" evidence="1">
    <location>
        <begin position="85"/>
        <end position="126"/>
    </location>
</feature>
<dbReference type="HOGENOM" id="CLU_1016617_0_0_1"/>
<keyword evidence="4" id="KW-1185">Reference proteome</keyword>
<dbReference type="InParanoid" id="B4NDB5"/>
<feature type="region of interest" description="Disordered" evidence="1">
    <location>
        <begin position="41"/>
        <end position="68"/>
    </location>
</feature>
<accession>B4NDB5</accession>
<proteinExistence type="predicted"/>
<evidence type="ECO:0000313" key="3">
    <source>
        <dbReference type="EMBL" id="EDW82824.2"/>
    </source>
</evidence>
<evidence type="ECO:0000256" key="2">
    <source>
        <dbReference type="SAM" id="SignalP"/>
    </source>
</evidence>
<organism evidence="3 4">
    <name type="scientific">Drosophila willistoni</name>
    <name type="common">Fruit fly</name>
    <dbReference type="NCBI Taxonomy" id="7260"/>
    <lineage>
        <taxon>Eukaryota</taxon>
        <taxon>Metazoa</taxon>
        <taxon>Ecdysozoa</taxon>
        <taxon>Arthropoda</taxon>
        <taxon>Hexapoda</taxon>
        <taxon>Insecta</taxon>
        <taxon>Pterygota</taxon>
        <taxon>Neoptera</taxon>
        <taxon>Endopterygota</taxon>
        <taxon>Diptera</taxon>
        <taxon>Brachycera</taxon>
        <taxon>Muscomorpha</taxon>
        <taxon>Ephydroidea</taxon>
        <taxon>Drosophilidae</taxon>
        <taxon>Drosophila</taxon>
        <taxon>Sophophora</taxon>
    </lineage>
</organism>
<dbReference type="EMBL" id="CH964239">
    <property type="protein sequence ID" value="EDW82824.2"/>
    <property type="molecule type" value="Genomic_DNA"/>
</dbReference>
<gene>
    <name evidence="3" type="primary">Dwil\GK24940</name>
    <name evidence="3" type="ORF">Dwil_GK24940</name>
</gene>
<feature type="compositionally biased region" description="Low complexity" evidence="1">
    <location>
        <begin position="106"/>
        <end position="118"/>
    </location>
</feature>
<feature type="signal peptide" evidence="2">
    <location>
        <begin position="1"/>
        <end position="24"/>
    </location>
</feature>
<sequence>MMVVTSSSFWLAWLFLMCVGIAFCTRQASQVYKQRNVAKEEESERFEGRKPQRDDGGEETAAKTEKGKAVAMKMFNRDAVLRPQQPNDIECSPITTRQRQQDKGNQSRYNSNSNSDNNHTNDVKLEEDDKARRMRWVENVCGFIKRPLVDFIYEQAMAARLQKLQELHVANPAQLARPPREPPGPTGPTGPPLPLPSSGHSMRPTRSLRRKRQPKMRTKTGVVSQAKDTVTAKELYNLKDQLVKILNERILSANDNWMDALSKRRDRHGDNASSCSCY</sequence>
<feature type="compositionally biased region" description="Basic residues" evidence="1">
    <location>
        <begin position="206"/>
        <end position="218"/>
    </location>
</feature>
<keyword evidence="2" id="KW-0732">Signal</keyword>
<evidence type="ECO:0000256" key="1">
    <source>
        <dbReference type="SAM" id="MobiDB-lite"/>
    </source>
</evidence>
<feature type="chain" id="PRO_5006458350" evidence="2">
    <location>
        <begin position="25"/>
        <end position="278"/>
    </location>
</feature>
<feature type="compositionally biased region" description="Pro residues" evidence="1">
    <location>
        <begin position="181"/>
        <end position="195"/>
    </location>
</feature>
<name>B4NDB5_DROWI</name>
<evidence type="ECO:0000313" key="4">
    <source>
        <dbReference type="Proteomes" id="UP000007798"/>
    </source>
</evidence>
<reference evidence="3 4" key="1">
    <citation type="journal article" date="2007" name="Nature">
        <title>Evolution of genes and genomes on the Drosophila phylogeny.</title>
        <authorList>
            <consortium name="Drosophila 12 Genomes Consortium"/>
            <person name="Clark A.G."/>
            <person name="Eisen M.B."/>
            <person name="Smith D.R."/>
            <person name="Bergman C.M."/>
            <person name="Oliver B."/>
            <person name="Markow T.A."/>
            <person name="Kaufman T.C."/>
            <person name="Kellis M."/>
            <person name="Gelbart W."/>
            <person name="Iyer V.N."/>
            <person name="Pollard D.A."/>
            <person name="Sackton T.B."/>
            <person name="Larracuente A.M."/>
            <person name="Singh N.D."/>
            <person name="Abad J.P."/>
            <person name="Abt D.N."/>
            <person name="Adryan B."/>
            <person name="Aguade M."/>
            <person name="Akashi H."/>
            <person name="Anderson W.W."/>
            <person name="Aquadro C.F."/>
            <person name="Ardell D.H."/>
            <person name="Arguello R."/>
            <person name="Artieri C.G."/>
            <person name="Barbash D.A."/>
            <person name="Barker D."/>
            <person name="Barsanti P."/>
            <person name="Batterham P."/>
            <person name="Batzoglou S."/>
            <person name="Begun D."/>
            <person name="Bhutkar A."/>
            <person name="Blanco E."/>
            <person name="Bosak S.A."/>
            <person name="Bradley R.K."/>
            <person name="Brand A.D."/>
            <person name="Brent M.R."/>
            <person name="Brooks A.N."/>
            <person name="Brown R.H."/>
            <person name="Butlin R.K."/>
            <person name="Caggese C."/>
            <person name="Calvi B.R."/>
            <person name="Bernardo de Carvalho A."/>
            <person name="Caspi A."/>
            <person name="Castrezana S."/>
            <person name="Celniker S.E."/>
            <person name="Chang J.L."/>
            <person name="Chapple C."/>
            <person name="Chatterji S."/>
            <person name="Chinwalla A."/>
            <person name="Civetta A."/>
            <person name="Clifton S.W."/>
            <person name="Comeron J.M."/>
            <person name="Costello J.C."/>
            <person name="Coyne J.A."/>
            <person name="Daub J."/>
            <person name="David R.G."/>
            <person name="Delcher A.L."/>
            <person name="Delehaunty K."/>
            <person name="Do C.B."/>
            <person name="Ebling H."/>
            <person name="Edwards K."/>
            <person name="Eickbush T."/>
            <person name="Evans J.D."/>
            <person name="Filipski A."/>
            <person name="Findeiss S."/>
            <person name="Freyhult E."/>
            <person name="Fulton L."/>
            <person name="Fulton R."/>
            <person name="Garcia A.C."/>
            <person name="Gardiner A."/>
            <person name="Garfield D.A."/>
            <person name="Garvin B.E."/>
            <person name="Gibson G."/>
            <person name="Gilbert D."/>
            <person name="Gnerre S."/>
            <person name="Godfrey J."/>
            <person name="Good R."/>
            <person name="Gotea V."/>
            <person name="Gravely B."/>
            <person name="Greenberg A.J."/>
            <person name="Griffiths-Jones S."/>
            <person name="Gross S."/>
            <person name="Guigo R."/>
            <person name="Gustafson E.A."/>
            <person name="Haerty W."/>
            <person name="Hahn M.W."/>
            <person name="Halligan D.L."/>
            <person name="Halpern A.L."/>
            <person name="Halter G.M."/>
            <person name="Han M.V."/>
            <person name="Heger A."/>
            <person name="Hillier L."/>
            <person name="Hinrichs A.S."/>
            <person name="Holmes I."/>
            <person name="Hoskins R.A."/>
            <person name="Hubisz M.J."/>
            <person name="Hultmark D."/>
            <person name="Huntley M.A."/>
            <person name="Jaffe D.B."/>
            <person name="Jagadeeshan S."/>
            <person name="Jeck W.R."/>
            <person name="Johnson J."/>
            <person name="Jones C.D."/>
            <person name="Jordan W.C."/>
            <person name="Karpen G.H."/>
            <person name="Kataoka E."/>
            <person name="Keightley P.D."/>
            <person name="Kheradpour P."/>
            <person name="Kirkness E.F."/>
            <person name="Koerich L.B."/>
            <person name="Kristiansen K."/>
            <person name="Kudrna D."/>
            <person name="Kulathinal R.J."/>
            <person name="Kumar S."/>
            <person name="Kwok R."/>
            <person name="Lander E."/>
            <person name="Langley C.H."/>
            <person name="Lapoint R."/>
            <person name="Lazzaro B.P."/>
            <person name="Lee S.J."/>
            <person name="Levesque L."/>
            <person name="Li R."/>
            <person name="Lin C.F."/>
            <person name="Lin M.F."/>
            <person name="Lindblad-Toh K."/>
            <person name="Llopart A."/>
            <person name="Long M."/>
            <person name="Low L."/>
            <person name="Lozovsky E."/>
            <person name="Lu J."/>
            <person name="Luo M."/>
            <person name="Machado C.A."/>
            <person name="Makalowski W."/>
            <person name="Marzo M."/>
            <person name="Matsuda M."/>
            <person name="Matzkin L."/>
            <person name="McAllister B."/>
            <person name="McBride C.S."/>
            <person name="McKernan B."/>
            <person name="McKernan K."/>
            <person name="Mendez-Lago M."/>
            <person name="Minx P."/>
            <person name="Mollenhauer M.U."/>
            <person name="Montooth K."/>
            <person name="Mount S.M."/>
            <person name="Mu X."/>
            <person name="Myers E."/>
            <person name="Negre B."/>
            <person name="Newfeld S."/>
            <person name="Nielsen R."/>
            <person name="Noor M.A."/>
            <person name="O'Grady P."/>
            <person name="Pachter L."/>
            <person name="Papaceit M."/>
            <person name="Parisi M.J."/>
            <person name="Parisi M."/>
            <person name="Parts L."/>
            <person name="Pedersen J.S."/>
            <person name="Pesole G."/>
            <person name="Phillippy A.M."/>
            <person name="Ponting C.P."/>
            <person name="Pop M."/>
            <person name="Porcelli D."/>
            <person name="Powell J.R."/>
            <person name="Prohaska S."/>
            <person name="Pruitt K."/>
            <person name="Puig M."/>
            <person name="Quesneville H."/>
            <person name="Ram K.R."/>
            <person name="Rand D."/>
            <person name="Rasmussen M.D."/>
            <person name="Reed L.K."/>
            <person name="Reenan R."/>
            <person name="Reily A."/>
            <person name="Remington K.A."/>
            <person name="Rieger T.T."/>
            <person name="Ritchie M.G."/>
            <person name="Robin C."/>
            <person name="Rogers Y.H."/>
            <person name="Rohde C."/>
            <person name="Rozas J."/>
            <person name="Rubenfield M.J."/>
            <person name="Ruiz A."/>
            <person name="Russo S."/>
            <person name="Salzberg S.L."/>
            <person name="Sanchez-Gracia A."/>
            <person name="Saranga D.J."/>
            <person name="Sato H."/>
            <person name="Schaeffer S.W."/>
            <person name="Schatz M.C."/>
            <person name="Schlenke T."/>
            <person name="Schwartz R."/>
            <person name="Segarra C."/>
            <person name="Singh R.S."/>
            <person name="Sirot L."/>
            <person name="Sirota M."/>
            <person name="Sisneros N.B."/>
            <person name="Smith C.D."/>
            <person name="Smith T.F."/>
            <person name="Spieth J."/>
            <person name="Stage D.E."/>
            <person name="Stark A."/>
            <person name="Stephan W."/>
            <person name="Strausberg R.L."/>
            <person name="Strempel S."/>
            <person name="Sturgill D."/>
            <person name="Sutton G."/>
            <person name="Sutton G.G."/>
            <person name="Tao W."/>
            <person name="Teichmann S."/>
            <person name="Tobari Y.N."/>
            <person name="Tomimura Y."/>
            <person name="Tsolas J.M."/>
            <person name="Valente V.L."/>
            <person name="Venter E."/>
            <person name="Venter J.C."/>
            <person name="Vicario S."/>
            <person name="Vieira F.G."/>
            <person name="Vilella A.J."/>
            <person name="Villasante A."/>
            <person name="Walenz B."/>
            <person name="Wang J."/>
            <person name="Wasserman M."/>
            <person name="Watts T."/>
            <person name="Wilson D."/>
            <person name="Wilson R.K."/>
            <person name="Wing R.A."/>
            <person name="Wolfner M.F."/>
            <person name="Wong A."/>
            <person name="Wong G.K."/>
            <person name="Wu C.I."/>
            <person name="Wu G."/>
            <person name="Yamamoto D."/>
            <person name="Yang H.P."/>
            <person name="Yang S.P."/>
            <person name="Yorke J.A."/>
            <person name="Yoshida K."/>
            <person name="Zdobnov E."/>
            <person name="Zhang P."/>
            <person name="Zhang Y."/>
            <person name="Zimin A.V."/>
            <person name="Baldwin J."/>
            <person name="Abdouelleil A."/>
            <person name="Abdulkadir J."/>
            <person name="Abebe A."/>
            <person name="Abera B."/>
            <person name="Abreu J."/>
            <person name="Acer S.C."/>
            <person name="Aftuck L."/>
            <person name="Alexander A."/>
            <person name="An P."/>
            <person name="Anderson E."/>
            <person name="Anderson S."/>
            <person name="Arachi H."/>
            <person name="Azer M."/>
            <person name="Bachantsang P."/>
            <person name="Barry A."/>
            <person name="Bayul T."/>
            <person name="Berlin A."/>
            <person name="Bessette D."/>
            <person name="Bloom T."/>
            <person name="Blye J."/>
            <person name="Boguslavskiy L."/>
            <person name="Bonnet C."/>
            <person name="Boukhgalter B."/>
            <person name="Bourzgui I."/>
            <person name="Brown A."/>
            <person name="Cahill P."/>
            <person name="Channer S."/>
            <person name="Cheshatsang Y."/>
            <person name="Chuda L."/>
            <person name="Citroen M."/>
            <person name="Collymore A."/>
            <person name="Cooke P."/>
            <person name="Costello M."/>
            <person name="D'Aco K."/>
            <person name="Daza R."/>
            <person name="De Haan G."/>
            <person name="DeGray S."/>
            <person name="DeMaso C."/>
            <person name="Dhargay N."/>
            <person name="Dooley K."/>
            <person name="Dooley E."/>
            <person name="Doricent M."/>
            <person name="Dorje P."/>
            <person name="Dorjee K."/>
            <person name="Dupes A."/>
            <person name="Elong R."/>
            <person name="Falk J."/>
            <person name="Farina A."/>
            <person name="Faro S."/>
            <person name="Ferguson D."/>
            <person name="Fisher S."/>
            <person name="Foley C.D."/>
            <person name="Franke A."/>
            <person name="Friedrich D."/>
            <person name="Gadbois L."/>
            <person name="Gearin G."/>
            <person name="Gearin C.R."/>
            <person name="Giannoukos G."/>
            <person name="Goode T."/>
            <person name="Graham J."/>
            <person name="Grandbois E."/>
            <person name="Grewal S."/>
            <person name="Gyaltsen K."/>
            <person name="Hafez N."/>
            <person name="Hagos B."/>
            <person name="Hall J."/>
            <person name="Henson C."/>
            <person name="Hollinger A."/>
            <person name="Honan T."/>
            <person name="Huard M.D."/>
            <person name="Hughes L."/>
            <person name="Hurhula B."/>
            <person name="Husby M.E."/>
            <person name="Kamat A."/>
            <person name="Kanga B."/>
            <person name="Kashin S."/>
            <person name="Khazanovich D."/>
            <person name="Kisner P."/>
            <person name="Lance K."/>
            <person name="Lara M."/>
            <person name="Lee W."/>
            <person name="Lennon N."/>
            <person name="Letendre F."/>
            <person name="LeVine R."/>
            <person name="Lipovsky A."/>
            <person name="Liu X."/>
            <person name="Liu J."/>
            <person name="Liu S."/>
            <person name="Lokyitsang T."/>
            <person name="Lokyitsang Y."/>
            <person name="Lubonja R."/>
            <person name="Lui A."/>
            <person name="MacDonald P."/>
            <person name="Magnisalis V."/>
            <person name="Maru K."/>
            <person name="Matthews C."/>
            <person name="McCusker W."/>
            <person name="McDonough S."/>
            <person name="Mehta T."/>
            <person name="Meldrim J."/>
            <person name="Meneus L."/>
            <person name="Mihai O."/>
            <person name="Mihalev A."/>
            <person name="Mihova T."/>
            <person name="Mittelman R."/>
            <person name="Mlenga V."/>
            <person name="Montmayeur A."/>
            <person name="Mulrain L."/>
            <person name="Navidi A."/>
            <person name="Naylor J."/>
            <person name="Negash T."/>
            <person name="Nguyen T."/>
            <person name="Nguyen N."/>
            <person name="Nicol R."/>
            <person name="Norbu C."/>
            <person name="Norbu N."/>
            <person name="Novod N."/>
            <person name="O'Neill B."/>
            <person name="Osman S."/>
            <person name="Markiewicz E."/>
            <person name="Oyono O.L."/>
            <person name="Patti C."/>
            <person name="Phunkhang P."/>
            <person name="Pierre F."/>
            <person name="Priest M."/>
            <person name="Raghuraman S."/>
            <person name="Rege F."/>
            <person name="Reyes R."/>
            <person name="Rise C."/>
            <person name="Rogov P."/>
            <person name="Ross K."/>
            <person name="Ryan E."/>
            <person name="Settipalli S."/>
            <person name="Shea T."/>
            <person name="Sherpa N."/>
            <person name="Shi L."/>
            <person name="Shih D."/>
            <person name="Sparrow T."/>
            <person name="Spaulding J."/>
            <person name="Stalker J."/>
            <person name="Stange-Thomann N."/>
            <person name="Stavropoulos S."/>
            <person name="Stone C."/>
            <person name="Strader C."/>
            <person name="Tesfaye S."/>
            <person name="Thomson T."/>
            <person name="Thoulutsang Y."/>
            <person name="Thoulutsang D."/>
            <person name="Topham K."/>
            <person name="Topping I."/>
            <person name="Tsamla T."/>
            <person name="Vassiliev H."/>
            <person name="Vo A."/>
            <person name="Wangchuk T."/>
            <person name="Wangdi T."/>
            <person name="Weiand M."/>
            <person name="Wilkinson J."/>
            <person name="Wilson A."/>
            <person name="Yadav S."/>
            <person name="Young G."/>
            <person name="Yu Q."/>
            <person name="Zembek L."/>
            <person name="Zhong D."/>
            <person name="Zimmer A."/>
            <person name="Zwirko Z."/>
            <person name="Jaffe D.B."/>
            <person name="Alvarez P."/>
            <person name="Brockman W."/>
            <person name="Butler J."/>
            <person name="Chin C."/>
            <person name="Gnerre S."/>
            <person name="Grabherr M."/>
            <person name="Kleber M."/>
            <person name="Mauceli E."/>
            <person name="MacCallum I."/>
        </authorList>
    </citation>
    <scope>NUCLEOTIDE SEQUENCE [LARGE SCALE GENOMIC DNA]</scope>
    <source>
        <strain evidence="4">Tucson 14030-0811.24</strain>
    </source>
</reference>
<dbReference type="KEGG" id="dwi:6648761"/>
<protein>
    <submittedName>
        <fullName evidence="3">Uncharacterized protein</fullName>
    </submittedName>
</protein>
<dbReference type="AlphaFoldDB" id="B4NDB5"/>
<feature type="region of interest" description="Disordered" evidence="1">
    <location>
        <begin position="175"/>
        <end position="225"/>
    </location>
</feature>
<dbReference type="Proteomes" id="UP000007798">
    <property type="component" value="Unassembled WGS sequence"/>
</dbReference>